<dbReference type="EMBL" id="SJOL01007224">
    <property type="protein sequence ID" value="TGZ63330.1"/>
    <property type="molecule type" value="Genomic_DNA"/>
</dbReference>
<organism evidence="1 2">
    <name type="scientific">Opisthorchis felineus</name>
    <dbReference type="NCBI Taxonomy" id="147828"/>
    <lineage>
        <taxon>Eukaryota</taxon>
        <taxon>Metazoa</taxon>
        <taxon>Spiralia</taxon>
        <taxon>Lophotrochozoa</taxon>
        <taxon>Platyhelminthes</taxon>
        <taxon>Trematoda</taxon>
        <taxon>Digenea</taxon>
        <taxon>Opisthorchiida</taxon>
        <taxon>Opisthorchiata</taxon>
        <taxon>Opisthorchiidae</taxon>
        <taxon>Opisthorchis</taxon>
    </lineage>
</organism>
<dbReference type="EMBL" id="SJOL01007224">
    <property type="protein sequence ID" value="TGZ63329.1"/>
    <property type="molecule type" value="Genomic_DNA"/>
</dbReference>
<evidence type="ECO:0000313" key="2">
    <source>
        <dbReference type="Proteomes" id="UP000308267"/>
    </source>
</evidence>
<dbReference type="Proteomes" id="UP000308267">
    <property type="component" value="Unassembled WGS sequence"/>
</dbReference>
<dbReference type="AlphaFoldDB" id="A0A4S2LQ09"/>
<name>A0A4S2LQ09_OPIFE</name>
<comment type="caution">
    <text evidence="1">The sequence shown here is derived from an EMBL/GenBank/DDBJ whole genome shotgun (WGS) entry which is preliminary data.</text>
</comment>
<evidence type="ECO:0000313" key="1">
    <source>
        <dbReference type="EMBL" id="TGZ63329.1"/>
    </source>
</evidence>
<gene>
    <name evidence="1" type="ORF">CRM22_006988</name>
</gene>
<keyword evidence="2" id="KW-1185">Reference proteome</keyword>
<reference evidence="1 2" key="1">
    <citation type="journal article" date="2019" name="BMC Genomics">
        <title>New insights from Opisthorchis felineus genome: update on genomics of the epidemiologically important liver flukes.</title>
        <authorList>
            <person name="Ershov N.I."/>
            <person name="Mordvinov V.A."/>
            <person name="Prokhortchouk E.B."/>
            <person name="Pakharukova M.Y."/>
            <person name="Gunbin K.V."/>
            <person name="Ustyantsev K."/>
            <person name="Genaev M.A."/>
            <person name="Blinov A.G."/>
            <person name="Mazur A."/>
            <person name="Boulygina E."/>
            <person name="Tsygankova S."/>
            <person name="Khrameeva E."/>
            <person name="Chekanov N."/>
            <person name="Fan G."/>
            <person name="Xiao A."/>
            <person name="Zhang H."/>
            <person name="Xu X."/>
            <person name="Yang H."/>
            <person name="Solovyev V."/>
            <person name="Lee S.M."/>
            <person name="Liu X."/>
            <person name="Afonnikov D.A."/>
            <person name="Skryabin K.G."/>
        </authorList>
    </citation>
    <scope>NUCLEOTIDE SEQUENCE [LARGE SCALE GENOMIC DNA]</scope>
    <source>
        <strain evidence="1">AK-0245</strain>
        <tissue evidence="1">Whole organism</tissue>
    </source>
</reference>
<accession>A0A4S2LQ09</accession>
<sequence length="142" mass="16131">MSSRHHLRWFRGINGPQLCKFYYRNDSNKTLVLPPFTSWHYLQATTHSRTWLVILGQRVVLHTSVPSRASKLSAIKVGGLASYLILSPSSTPLNIDLSRCSQKLSRSLILQHLGQIAHPSRWRQISLLGCNVARILFKDVTL</sequence>
<proteinExistence type="predicted"/>
<protein>
    <submittedName>
        <fullName evidence="1">Uncharacterized protein</fullName>
    </submittedName>
</protein>